<evidence type="ECO:0008006" key="4">
    <source>
        <dbReference type="Google" id="ProtNLM"/>
    </source>
</evidence>
<accession>A0A4R9I1G6</accession>
<dbReference type="OrthoDB" id="327421at2"/>
<dbReference type="Proteomes" id="UP000298009">
    <property type="component" value="Unassembled WGS sequence"/>
</dbReference>
<dbReference type="EMBL" id="RQFK01000028">
    <property type="protein sequence ID" value="TGK79174.1"/>
    <property type="molecule type" value="Genomic_DNA"/>
</dbReference>
<keyword evidence="1" id="KW-1133">Transmembrane helix</keyword>
<comment type="caution">
    <text evidence="2">The sequence shown here is derived from an EMBL/GenBank/DDBJ whole genome shotgun (WGS) entry which is preliminary data.</text>
</comment>
<keyword evidence="3" id="KW-1185">Reference proteome</keyword>
<sequence>MKNLKFTAYLLPFFVLINCATPLILKQNIKSKSKNLEIEVLKVTDGPNSFASGGKNFYPNSPELRLIHVTVSFKNLKSVDHEIVFSRIALEPTYVTIMDDKGKEVKKLNSPTFVRHFEVDVWNDVKEDVSGNNFATGKVETKLTLKPNEAATRTLIYFLPKEVLPEKLILLDENSTTISIK</sequence>
<reference evidence="2" key="1">
    <citation type="journal article" date="2019" name="PLoS Negl. Trop. Dis.">
        <title>Revisiting the worldwide diversity of Leptospira species in the environment.</title>
        <authorList>
            <person name="Vincent A.T."/>
            <person name="Schiettekatte O."/>
            <person name="Bourhy P."/>
            <person name="Veyrier F.J."/>
            <person name="Picardeau M."/>
        </authorList>
    </citation>
    <scope>NUCLEOTIDE SEQUENCE [LARGE SCALE GENOMIC DNA]</scope>
    <source>
        <strain evidence="2">201800287</strain>
    </source>
</reference>
<feature type="transmembrane region" description="Helical" evidence="1">
    <location>
        <begin position="6"/>
        <end position="25"/>
    </location>
</feature>
<protein>
    <recommendedName>
        <fullName evidence="4">DUF4352 domain-containing protein</fullName>
    </recommendedName>
</protein>
<organism evidence="2 3">
    <name type="scientific">Leptospira noumeaensis</name>
    <dbReference type="NCBI Taxonomy" id="2484964"/>
    <lineage>
        <taxon>Bacteria</taxon>
        <taxon>Pseudomonadati</taxon>
        <taxon>Spirochaetota</taxon>
        <taxon>Spirochaetia</taxon>
        <taxon>Leptospirales</taxon>
        <taxon>Leptospiraceae</taxon>
        <taxon>Leptospira</taxon>
    </lineage>
</organism>
<dbReference type="RefSeq" id="WP_135602747.1">
    <property type="nucleotide sequence ID" value="NZ_RQFK01000028.1"/>
</dbReference>
<dbReference type="AlphaFoldDB" id="A0A4R9I1G6"/>
<gene>
    <name evidence="2" type="ORF">EHQ24_16645</name>
</gene>
<keyword evidence="1" id="KW-0812">Transmembrane</keyword>
<evidence type="ECO:0000313" key="2">
    <source>
        <dbReference type="EMBL" id="TGK79174.1"/>
    </source>
</evidence>
<keyword evidence="1" id="KW-0472">Membrane</keyword>
<evidence type="ECO:0000313" key="3">
    <source>
        <dbReference type="Proteomes" id="UP000298009"/>
    </source>
</evidence>
<name>A0A4R9I1G6_9LEPT</name>
<proteinExistence type="predicted"/>
<evidence type="ECO:0000256" key="1">
    <source>
        <dbReference type="SAM" id="Phobius"/>
    </source>
</evidence>